<keyword evidence="8" id="KW-0812">Transmembrane</keyword>
<evidence type="ECO:0000256" key="2">
    <source>
        <dbReference type="ARBA" id="ARBA00004123"/>
    </source>
</evidence>
<dbReference type="GO" id="GO:0004518">
    <property type="term" value="F:nuclease activity"/>
    <property type="evidence" value="ECO:0007669"/>
    <property type="project" value="UniProtKB-KW"/>
</dbReference>
<dbReference type="GO" id="GO:0005634">
    <property type="term" value="C:nucleus"/>
    <property type="evidence" value="ECO:0007669"/>
    <property type="project" value="UniProtKB-SubCell"/>
</dbReference>
<evidence type="ECO:0000259" key="10">
    <source>
        <dbReference type="Pfam" id="PF13359"/>
    </source>
</evidence>
<keyword evidence="7" id="KW-0539">Nucleus</keyword>
<evidence type="ECO:0000256" key="5">
    <source>
        <dbReference type="ARBA" id="ARBA00022723"/>
    </source>
</evidence>
<feature type="transmembrane region" description="Helical" evidence="8">
    <location>
        <begin position="31"/>
        <end position="48"/>
    </location>
</feature>
<dbReference type="Proteomes" id="UP000887567">
    <property type="component" value="Unplaced"/>
</dbReference>
<dbReference type="Pfam" id="PF13359">
    <property type="entry name" value="DDE_Tnp_4"/>
    <property type="match status" value="1"/>
</dbReference>
<evidence type="ECO:0000256" key="6">
    <source>
        <dbReference type="ARBA" id="ARBA00022801"/>
    </source>
</evidence>
<evidence type="ECO:0000256" key="3">
    <source>
        <dbReference type="ARBA" id="ARBA00006958"/>
    </source>
</evidence>
<name>A0A913XNT3_EXADI</name>
<keyword evidence="8" id="KW-0472">Membrane</keyword>
<dbReference type="OrthoDB" id="2668416at2759"/>
<keyword evidence="12" id="KW-1185">Reference proteome</keyword>
<evidence type="ECO:0000256" key="8">
    <source>
        <dbReference type="SAM" id="Phobius"/>
    </source>
</evidence>
<dbReference type="PANTHER" id="PTHR22930">
    <property type="match status" value="1"/>
</dbReference>
<dbReference type="RefSeq" id="XP_020907305.1">
    <property type="nucleotide sequence ID" value="XM_021051646.1"/>
</dbReference>
<feature type="signal peptide" evidence="9">
    <location>
        <begin position="1"/>
        <end position="23"/>
    </location>
</feature>
<evidence type="ECO:0000313" key="11">
    <source>
        <dbReference type="EnsemblMetazoa" id="XP_020907305.1"/>
    </source>
</evidence>
<feature type="chain" id="PRO_5036834317" description="DDE Tnp4 domain-containing protein" evidence="9">
    <location>
        <begin position="24"/>
        <end position="412"/>
    </location>
</feature>
<keyword evidence="4" id="KW-0540">Nuclease</keyword>
<comment type="subcellular location">
    <subcellularLocation>
        <location evidence="2">Nucleus</location>
    </subcellularLocation>
</comment>
<dbReference type="OMA" id="ENAHYFL"/>
<dbReference type="KEGG" id="epa:110245367"/>
<dbReference type="EnsemblMetazoa" id="XM_021051646.1">
    <property type="protein sequence ID" value="XP_020907305.1"/>
    <property type="gene ID" value="LOC110245367"/>
</dbReference>
<dbReference type="GO" id="GO:0046872">
    <property type="term" value="F:metal ion binding"/>
    <property type="evidence" value="ECO:0007669"/>
    <property type="project" value="UniProtKB-KW"/>
</dbReference>
<evidence type="ECO:0000256" key="9">
    <source>
        <dbReference type="SAM" id="SignalP"/>
    </source>
</evidence>
<accession>A0A913XNT3</accession>
<dbReference type="GeneID" id="110245367"/>
<dbReference type="InterPro" id="IPR027806">
    <property type="entry name" value="HARBI1_dom"/>
</dbReference>
<sequence>MNQQQLTALATIVLILLYNQTQQQQTFAFYVLYEAWLADYALVLNALINRRRARRRFHRMRIAPYAWRINRPQESCFDVYYNDLTVPDSTFKELLRVNRATFDVILNILGPRLQRQNSIFRDCIPPSTVLAIGIYRLAHGNSYVSIAPAFCVGRTTVIEAVQDVVNSLYDIRKEYIKFPETVAEVQASIETFTDLSDLPNIVGAIDGSHIRIRAPAESSADYFSRYQQHDFIIQGIVNGRRLFIDFACGFPGSMHDSRVRRCSDVYRNAENRNILTEPVENINGEEIGPYLVGDSAYTLGPWLIKPYPEGTRDPDEILFNKNLSSARIQVECAFGILKSRWRILQNRFDSRIAFAIKCTVACAVLHNICIQNGDDWDEEFEHDDANYQSPGANVLRDGEDIREKLKDYLANI</sequence>
<evidence type="ECO:0000256" key="1">
    <source>
        <dbReference type="ARBA" id="ARBA00001968"/>
    </source>
</evidence>
<dbReference type="PANTHER" id="PTHR22930:SF85">
    <property type="entry name" value="GH03217P-RELATED"/>
    <property type="match status" value="1"/>
</dbReference>
<reference evidence="11" key="1">
    <citation type="submission" date="2022-11" db="UniProtKB">
        <authorList>
            <consortium name="EnsemblMetazoa"/>
        </authorList>
    </citation>
    <scope>IDENTIFICATION</scope>
</reference>
<dbReference type="GO" id="GO:0016787">
    <property type="term" value="F:hydrolase activity"/>
    <property type="evidence" value="ECO:0007669"/>
    <property type="project" value="UniProtKB-KW"/>
</dbReference>
<keyword evidence="8" id="KW-1133">Transmembrane helix</keyword>
<keyword evidence="9" id="KW-0732">Signal</keyword>
<dbReference type="AlphaFoldDB" id="A0A913XNT3"/>
<evidence type="ECO:0000256" key="7">
    <source>
        <dbReference type="ARBA" id="ARBA00023242"/>
    </source>
</evidence>
<organism evidence="11 12">
    <name type="scientific">Exaiptasia diaphana</name>
    <name type="common">Tropical sea anemone</name>
    <name type="synonym">Aiptasia pulchella</name>
    <dbReference type="NCBI Taxonomy" id="2652724"/>
    <lineage>
        <taxon>Eukaryota</taxon>
        <taxon>Metazoa</taxon>
        <taxon>Cnidaria</taxon>
        <taxon>Anthozoa</taxon>
        <taxon>Hexacorallia</taxon>
        <taxon>Actiniaria</taxon>
        <taxon>Aiptasiidae</taxon>
        <taxon>Exaiptasia</taxon>
    </lineage>
</organism>
<evidence type="ECO:0000256" key="4">
    <source>
        <dbReference type="ARBA" id="ARBA00022722"/>
    </source>
</evidence>
<evidence type="ECO:0000313" key="12">
    <source>
        <dbReference type="Proteomes" id="UP000887567"/>
    </source>
</evidence>
<proteinExistence type="inferred from homology"/>
<dbReference type="InterPro" id="IPR045249">
    <property type="entry name" value="HARBI1-like"/>
</dbReference>
<keyword evidence="6" id="KW-0378">Hydrolase</keyword>
<protein>
    <recommendedName>
        <fullName evidence="10">DDE Tnp4 domain-containing protein</fullName>
    </recommendedName>
</protein>
<keyword evidence="5" id="KW-0479">Metal-binding</keyword>
<feature type="domain" description="DDE Tnp4" evidence="10">
    <location>
        <begin position="205"/>
        <end position="367"/>
    </location>
</feature>
<comment type="similarity">
    <text evidence="3">Belongs to the HARBI1 family.</text>
</comment>
<comment type="cofactor">
    <cofactor evidence="1">
        <name>a divalent metal cation</name>
        <dbReference type="ChEBI" id="CHEBI:60240"/>
    </cofactor>
</comment>